<proteinExistence type="predicted"/>
<gene>
    <name evidence="1" type="ORF">METZ01_LOCUS139710</name>
</gene>
<name>A0A381ZC50_9ZZZZ</name>
<dbReference type="EMBL" id="UINC01020761">
    <property type="protein sequence ID" value="SVA86856.1"/>
    <property type="molecule type" value="Genomic_DNA"/>
</dbReference>
<accession>A0A381ZC50</accession>
<dbReference type="InterPro" id="IPR013785">
    <property type="entry name" value="Aldolase_TIM"/>
</dbReference>
<dbReference type="AlphaFoldDB" id="A0A381ZC50"/>
<dbReference type="SUPFAM" id="SSF51569">
    <property type="entry name" value="Aldolase"/>
    <property type="match status" value="1"/>
</dbReference>
<protein>
    <submittedName>
        <fullName evidence="1">Uncharacterized protein</fullName>
    </submittedName>
</protein>
<sequence length="309" mass="36124">MSKNVVDSIIEFGDGFGFIPSRRQVDYNGGYVNEWTTGEFATYVNGRVPIERDHGGIGQGYKYDNGLDSFMHDSRYFDIIHIDPWKEYQDFDKGLQETIDCLNYIYIVLGKENIKFEVGTEESIRRFEIKELKKLLGVLEGKLKPEIFENIEYVVVQSGVGLDLGNMRNTGKFDPDRLEKMVEVCKKFDKKSKEHNGDYLTGEDYKKRFDIGLDSVNIAPEFGQLETLIYLNHMDDEIISVWYDLCLESKRWEKWVDKDFDISDKKRLIRICGHYLFSNIGFKKIKPDIDDVIISEIKYKLGELYNDIR</sequence>
<organism evidence="1">
    <name type="scientific">marine metagenome</name>
    <dbReference type="NCBI Taxonomy" id="408172"/>
    <lineage>
        <taxon>unclassified sequences</taxon>
        <taxon>metagenomes</taxon>
        <taxon>ecological metagenomes</taxon>
    </lineage>
</organism>
<dbReference type="Gene3D" id="3.20.20.70">
    <property type="entry name" value="Aldolase class I"/>
    <property type="match status" value="1"/>
</dbReference>
<reference evidence="1" key="1">
    <citation type="submission" date="2018-05" db="EMBL/GenBank/DDBJ databases">
        <authorList>
            <person name="Lanie J.A."/>
            <person name="Ng W.-L."/>
            <person name="Kazmierczak K.M."/>
            <person name="Andrzejewski T.M."/>
            <person name="Davidsen T.M."/>
            <person name="Wayne K.J."/>
            <person name="Tettelin H."/>
            <person name="Glass J.I."/>
            <person name="Rusch D."/>
            <person name="Podicherti R."/>
            <person name="Tsui H.-C.T."/>
            <person name="Winkler M.E."/>
        </authorList>
    </citation>
    <scope>NUCLEOTIDE SEQUENCE</scope>
</reference>
<evidence type="ECO:0000313" key="1">
    <source>
        <dbReference type="EMBL" id="SVA86856.1"/>
    </source>
</evidence>